<reference evidence="2 4" key="1">
    <citation type="submission" date="2015-09" db="EMBL/GenBank/DDBJ databases">
        <authorList>
            <person name="Rodrigo-Torres L."/>
            <person name="Arahal D.R."/>
        </authorList>
    </citation>
    <scope>NUCLEOTIDE SEQUENCE [LARGE SCALE GENOMIC DNA]</scope>
    <source>
        <strain evidence="2 4">CECT 5118</strain>
    </source>
</reference>
<dbReference type="Proteomes" id="UP000051086">
    <property type="component" value="Unassembled WGS sequence"/>
</dbReference>
<evidence type="ECO:0008006" key="6">
    <source>
        <dbReference type="Google" id="ProtNLM"/>
    </source>
</evidence>
<reference evidence="3 5" key="2">
    <citation type="submission" date="2015-09" db="EMBL/GenBank/DDBJ databases">
        <authorList>
            <consortium name="Swine Surveillance"/>
        </authorList>
    </citation>
    <scope>NUCLEOTIDE SEQUENCE [LARGE SCALE GENOMIC DNA]</scope>
    <source>
        <strain evidence="3 5">5120</strain>
    </source>
</reference>
<accession>A0A0P1FA60</accession>
<gene>
    <name evidence="2" type="ORF">TL5118_01175</name>
    <name evidence="3" type="ORF">TL5120_01469</name>
</gene>
<feature type="region of interest" description="Disordered" evidence="1">
    <location>
        <begin position="109"/>
        <end position="154"/>
    </location>
</feature>
<dbReference type="InterPro" id="IPR016119">
    <property type="entry name" value="Br/Cl_peroxidase_C"/>
</dbReference>
<evidence type="ECO:0000256" key="1">
    <source>
        <dbReference type="SAM" id="MobiDB-lite"/>
    </source>
</evidence>
<evidence type="ECO:0000313" key="5">
    <source>
        <dbReference type="Proteomes" id="UP000051887"/>
    </source>
</evidence>
<dbReference type="Proteomes" id="UP000051887">
    <property type="component" value="Unassembled WGS sequence"/>
</dbReference>
<sequence length="715" mass="77211">MTRFRPNPSPPSATATRTHSALMLSSGGVDTGRGQTNGSWSAAQIKAATSLHSSDDDILLAAFGTYTKGLGHDPYGRVRAGDLKQLITALTTRHAGFNVPLYSGGFLRPSGSHEARRQESPLATPAPLTRPGDDGLGATGPTAAPQMPASPELGSDELTAEMGELYAAALLRDIPFERWATCRITARLTEQLADLPYFQHAKGPAAAKRRLARGDLDPAHLFNGCTPGDRVGPYISQFLLVGNREYAALDALDTEDGPKAARAAPSQDALSRAARYVPAPIRKLLRTQEDCIQPNDGVIRYGVQMISQRFAGHLDGCDHMTEWATWLDVQNGSNRKDAYDRFRDTARFITTPRDLATYVHFDTLFQAYQNAALILLGAEEPTDQGLPEGRGHPTRDGAATFGAAHILSMLAEVGHLALTSAQSQKFAPPLTARPEALAAGIALSQTGGSAAESLGSEQPLFARMSRDLTESGLLSAICQLNRTNNRFWSAQYGTVDLGPLHEDSNALLPQVYPEGSPMHPGHGSAHATVAGACVTVLKAFFEMYQLPAGTPERGRPILTGAEPLHPAAYFSDERMLSGEGAMLPHPYTPDPEYDYTRLTAAKDSADLTVQGELNKLASNISFGRCFAGVERYSEHYESLRQGERIAVDFLRRKLMDGQSAASVRFASFDGDHVAITCQPPTMGSRATAKTRVHVWDRHGKGGTEAAYDAWRDRHR</sequence>
<protein>
    <recommendedName>
        <fullName evidence="6">PAP2 superfamily protein</fullName>
    </recommendedName>
</protein>
<dbReference type="GO" id="GO:0004601">
    <property type="term" value="F:peroxidase activity"/>
    <property type="evidence" value="ECO:0007669"/>
    <property type="project" value="InterPro"/>
</dbReference>
<dbReference type="EMBL" id="CYSC01000024">
    <property type="protein sequence ID" value="CUH71679.1"/>
    <property type="molecule type" value="Genomic_DNA"/>
</dbReference>
<dbReference type="InterPro" id="IPR036938">
    <property type="entry name" value="PAP2/HPO_sf"/>
</dbReference>
<evidence type="ECO:0000313" key="2">
    <source>
        <dbReference type="EMBL" id="CUH65127.1"/>
    </source>
</evidence>
<name>A0A0P1FA60_9RHOB</name>
<evidence type="ECO:0000313" key="3">
    <source>
        <dbReference type="EMBL" id="CUH71679.1"/>
    </source>
</evidence>
<dbReference type="EMBL" id="CYSB01000024">
    <property type="protein sequence ID" value="CUH65127.1"/>
    <property type="molecule type" value="Genomic_DNA"/>
</dbReference>
<dbReference type="SUPFAM" id="SSF48317">
    <property type="entry name" value="Acid phosphatase/Vanadium-dependent haloperoxidase"/>
    <property type="match status" value="1"/>
</dbReference>
<dbReference type="OrthoDB" id="7793240at2"/>
<proteinExistence type="predicted"/>
<organism evidence="3 5">
    <name type="scientific">Thalassovita autumnalis</name>
    <dbReference type="NCBI Taxonomy" id="2072972"/>
    <lineage>
        <taxon>Bacteria</taxon>
        <taxon>Pseudomonadati</taxon>
        <taxon>Pseudomonadota</taxon>
        <taxon>Alphaproteobacteria</taxon>
        <taxon>Rhodobacterales</taxon>
        <taxon>Roseobacteraceae</taxon>
        <taxon>Thalassovita</taxon>
    </lineage>
</organism>
<dbReference type="Gene3D" id="1.10.606.10">
    <property type="entry name" value="Vanadium-containing Chloroperoxidase, domain 2"/>
    <property type="match status" value="1"/>
</dbReference>
<dbReference type="AlphaFoldDB" id="A0A0P1FA60"/>
<dbReference type="RefSeq" id="WP_131727413.1">
    <property type="nucleotide sequence ID" value="NZ_CYSB01000024.1"/>
</dbReference>
<keyword evidence="4" id="KW-1185">Reference proteome</keyword>
<evidence type="ECO:0000313" key="4">
    <source>
        <dbReference type="Proteomes" id="UP000051086"/>
    </source>
</evidence>